<organism evidence="1 2">
    <name type="scientific">Pleurodeles waltl</name>
    <name type="common">Iberian ribbed newt</name>
    <dbReference type="NCBI Taxonomy" id="8319"/>
    <lineage>
        <taxon>Eukaryota</taxon>
        <taxon>Metazoa</taxon>
        <taxon>Chordata</taxon>
        <taxon>Craniata</taxon>
        <taxon>Vertebrata</taxon>
        <taxon>Euteleostomi</taxon>
        <taxon>Amphibia</taxon>
        <taxon>Batrachia</taxon>
        <taxon>Caudata</taxon>
        <taxon>Salamandroidea</taxon>
        <taxon>Salamandridae</taxon>
        <taxon>Pleurodelinae</taxon>
        <taxon>Pleurodeles</taxon>
    </lineage>
</organism>
<dbReference type="Proteomes" id="UP001066276">
    <property type="component" value="Chromosome 6"/>
</dbReference>
<evidence type="ECO:0000313" key="2">
    <source>
        <dbReference type="Proteomes" id="UP001066276"/>
    </source>
</evidence>
<reference evidence="1" key="1">
    <citation type="journal article" date="2022" name="bioRxiv">
        <title>Sequencing and chromosome-scale assembly of the giantPleurodeles waltlgenome.</title>
        <authorList>
            <person name="Brown T."/>
            <person name="Elewa A."/>
            <person name="Iarovenko S."/>
            <person name="Subramanian E."/>
            <person name="Araus A.J."/>
            <person name="Petzold A."/>
            <person name="Susuki M."/>
            <person name="Suzuki K.-i.T."/>
            <person name="Hayashi T."/>
            <person name="Toyoda A."/>
            <person name="Oliveira C."/>
            <person name="Osipova E."/>
            <person name="Leigh N.D."/>
            <person name="Simon A."/>
            <person name="Yun M.H."/>
        </authorList>
    </citation>
    <scope>NUCLEOTIDE SEQUENCE</scope>
    <source>
        <strain evidence="1">20211129_DDA</strain>
        <tissue evidence="1">Liver</tissue>
    </source>
</reference>
<dbReference type="EMBL" id="JANPWB010000010">
    <property type="protein sequence ID" value="KAJ1144230.1"/>
    <property type="molecule type" value="Genomic_DNA"/>
</dbReference>
<evidence type="ECO:0000313" key="1">
    <source>
        <dbReference type="EMBL" id="KAJ1144230.1"/>
    </source>
</evidence>
<protein>
    <submittedName>
        <fullName evidence="1">Uncharacterized protein</fullName>
    </submittedName>
</protein>
<comment type="caution">
    <text evidence="1">The sequence shown here is derived from an EMBL/GenBank/DDBJ whole genome shotgun (WGS) entry which is preliminary data.</text>
</comment>
<accession>A0AAV7R0U8</accession>
<name>A0AAV7R0U8_PLEWA</name>
<gene>
    <name evidence="1" type="ORF">NDU88_010531</name>
</gene>
<dbReference type="AlphaFoldDB" id="A0AAV7R0U8"/>
<proteinExistence type="predicted"/>
<sequence>MKGDRAQLRAAARSGEAQSRGCAGGVRCCRVWPVGVPGPAESLGQDVCPHQVSRVEAGVPRCTTVRRAPVSGTVLRVLRRRRGTAPAQLR</sequence>
<keyword evidence="2" id="KW-1185">Reference proteome</keyword>